<gene>
    <name evidence="2" type="ORF">CCMP2556_LOCUS3784</name>
</gene>
<comment type="caution">
    <text evidence="2">The sequence shown here is derived from an EMBL/GenBank/DDBJ whole genome shotgun (WGS) entry which is preliminary data.</text>
</comment>
<dbReference type="Gene3D" id="2.40.70.10">
    <property type="entry name" value="Acid Proteases"/>
    <property type="match status" value="1"/>
</dbReference>
<dbReference type="EMBL" id="CAXAMN010001503">
    <property type="protein sequence ID" value="CAK8994768.1"/>
    <property type="molecule type" value="Genomic_DNA"/>
</dbReference>
<protein>
    <submittedName>
        <fullName evidence="2">Uncharacterized protein</fullName>
    </submittedName>
</protein>
<dbReference type="Proteomes" id="UP001642484">
    <property type="component" value="Unassembled WGS sequence"/>
</dbReference>
<accession>A0ABP0HX29</accession>
<dbReference type="InterPro" id="IPR021109">
    <property type="entry name" value="Peptidase_aspartic_dom_sf"/>
</dbReference>
<feature type="region of interest" description="Disordered" evidence="1">
    <location>
        <begin position="326"/>
        <end position="415"/>
    </location>
</feature>
<sequence length="543" mass="60912">MAAARQSYEEKDVASVLRTTYPDHLYQEETVFMADFEDDDNEPIEEQDAINCLLSWKQTRVGIAKEKLNRGFAASGCPVPLQDLLDVRVTRTIQEDGTTTTIRTTNWQQRGQAHAGQDYQWTGQSIFFLRDHEEMDPSFSRQSRSMQTELDQENDDVLVGEETESESEEPAETLAVLVHGTGFGVLDTGCGRGLVGEETLQRHETELRRHGLEITELEDVPHTFRYGNGSADKSIKRVQLPVFIKGRRMSMRVHVVPGGVPLLISKGFLKALGPQIDLQNNTIVFKQAHVTTELHEKKDGSYQLNLIDLCAPPSSSSHEVDVLEAMEEGGSDGEKDVFTGDFTINPEYNTGEVDQIENDQEAESLEETPSDGVDRNGCSSNETEDNDGENANTLDDAGSNETSDGIMESESDWKEDDAVSLMVFKSEERKKVQNNLVEVLRTKEDEAPTVIEVFCPGRFAEMTESCGLRSQGSFDLSDGWDWTIKEHRDRVEMTIDMGDPDLVIMSPHACTPMEKPKDPEQFRREIIEAKAMVAWCCKLARKQ</sequence>
<reference evidence="2 3" key="1">
    <citation type="submission" date="2024-02" db="EMBL/GenBank/DDBJ databases">
        <authorList>
            <person name="Chen Y."/>
            <person name="Shah S."/>
            <person name="Dougan E. K."/>
            <person name="Thang M."/>
            <person name="Chan C."/>
        </authorList>
    </citation>
    <scope>NUCLEOTIDE SEQUENCE [LARGE SCALE GENOMIC DNA]</scope>
</reference>
<evidence type="ECO:0000256" key="1">
    <source>
        <dbReference type="SAM" id="MobiDB-lite"/>
    </source>
</evidence>
<proteinExistence type="predicted"/>
<feature type="compositionally biased region" description="Acidic residues" evidence="1">
    <location>
        <begin position="354"/>
        <end position="369"/>
    </location>
</feature>
<keyword evidence="3" id="KW-1185">Reference proteome</keyword>
<evidence type="ECO:0000313" key="3">
    <source>
        <dbReference type="Proteomes" id="UP001642484"/>
    </source>
</evidence>
<feature type="compositionally biased region" description="Polar residues" evidence="1">
    <location>
        <begin position="389"/>
        <end position="403"/>
    </location>
</feature>
<name>A0ABP0HX29_9DINO</name>
<evidence type="ECO:0000313" key="2">
    <source>
        <dbReference type="EMBL" id="CAK8994768.1"/>
    </source>
</evidence>
<organism evidence="2 3">
    <name type="scientific">Durusdinium trenchii</name>
    <dbReference type="NCBI Taxonomy" id="1381693"/>
    <lineage>
        <taxon>Eukaryota</taxon>
        <taxon>Sar</taxon>
        <taxon>Alveolata</taxon>
        <taxon>Dinophyceae</taxon>
        <taxon>Suessiales</taxon>
        <taxon>Symbiodiniaceae</taxon>
        <taxon>Durusdinium</taxon>
    </lineage>
</organism>